<gene>
    <name evidence="2" type="ORF">EGH23_22025</name>
</gene>
<accession>A0AAW4PJ26</accession>
<evidence type="ECO:0000259" key="1">
    <source>
        <dbReference type="Pfam" id="PF24042"/>
    </source>
</evidence>
<dbReference type="AlphaFoldDB" id="A0AAW4PJ26"/>
<organism evidence="2 3">
    <name type="scientific">Haloarcula nitratireducens</name>
    <dbReference type="NCBI Taxonomy" id="2487749"/>
    <lineage>
        <taxon>Archaea</taxon>
        <taxon>Methanobacteriati</taxon>
        <taxon>Methanobacteriota</taxon>
        <taxon>Stenosarchaea group</taxon>
        <taxon>Halobacteria</taxon>
        <taxon>Halobacteriales</taxon>
        <taxon>Haloarculaceae</taxon>
        <taxon>Haloarcula</taxon>
    </lineage>
</organism>
<keyword evidence="3" id="KW-1185">Reference proteome</keyword>
<evidence type="ECO:0000313" key="3">
    <source>
        <dbReference type="Proteomes" id="UP001430455"/>
    </source>
</evidence>
<dbReference type="Pfam" id="PF24042">
    <property type="entry name" value="DUF7351"/>
    <property type="match status" value="1"/>
</dbReference>
<feature type="domain" description="DUF7351" evidence="1">
    <location>
        <begin position="2"/>
        <end position="74"/>
    </location>
</feature>
<protein>
    <recommendedName>
        <fullName evidence="1">DUF7351 domain-containing protein</fullName>
    </recommendedName>
</protein>
<name>A0AAW4PJ26_9EURY</name>
<comment type="caution">
    <text evidence="2">The sequence shown here is derived from an EMBL/GenBank/DDBJ whole genome shotgun (WGS) entry which is preliminary data.</text>
</comment>
<dbReference type="InterPro" id="IPR055775">
    <property type="entry name" value="DUF7351"/>
</dbReference>
<evidence type="ECO:0000313" key="2">
    <source>
        <dbReference type="EMBL" id="MBX0297558.1"/>
    </source>
</evidence>
<proteinExistence type="predicted"/>
<dbReference type="EMBL" id="RKLT01000022">
    <property type="protein sequence ID" value="MBX0297558.1"/>
    <property type="molecule type" value="Genomic_DNA"/>
</dbReference>
<sequence length="82" mass="9363">MPIELPVAFHPVVLYLFWKHGISVLDLPLWELYEYTTSDVFVTNIVSVEPFVADFTIALEDEILSLRMDDTATVTLNSCNQD</sequence>
<dbReference type="Proteomes" id="UP001430455">
    <property type="component" value="Unassembled WGS sequence"/>
</dbReference>
<reference evidence="2 3" key="1">
    <citation type="submission" date="2021-06" db="EMBL/GenBank/DDBJ databases">
        <title>Halomicroarcula sp. a new haloarchaeum isolated from saline soil.</title>
        <authorList>
            <person name="Duran-Viseras A."/>
            <person name="Sanchez-Porro C."/>
            <person name="Ventosa A."/>
        </authorList>
    </citation>
    <scope>NUCLEOTIDE SEQUENCE [LARGE SCALE GENOMIC DNA]</scope>
    <source>
        <strain evidence="2 3">F27</strain>
    </source>
</reference>